<keyword evidence="4" id="KW-1185">Reference proteome</keyword>
<dbReference type="Proteomes" id="UP001219525">
    <property type="component" value="Unassembled WGS sequence"/>
</dbReference>
<organism evidence="3 4">
    <name type="scientific">Mycena pura</name>
    <dbReference type="NCBI Taxonomy" id="153505"/>
    <lineage>
        <taxon>Eukaryota</taxon>
        <taxon>Fungi</taxon>
        <taxon>Dikarya</taxon>
        <taxon>Basidiomycota</taxon>
        <taxon>Agaricomycotina</taxon>
        <taxon>Agaricomycetes</taxon>
        <taxon>Agaricomycetidae</taxon>
        <taxon>Agaricales</taxon>
        <taxon>Marasmiineae</taxon>
        <taxon>Mycenaceae</taxon>
        <taxon>Mycena</taxon>
    </lineage>
</organism>
<evidence type="ECO:0000313" key="4">
    <source>
        <dbReference type="Proteomes" id="UP001219525"/>
    </source>
</evidence>
<evidence type="ECO:0000256" key="1">
    <source>
        <dbReference type="SAM" id="MobiDB-lite"/>
    </source>
</evidence>
<protein>
    <recommendedName>
        <fullName evidence="2">KOW domain-containing protein</fullName>
    </recommendedName>
</protein>
<accession>A0AAD6VV00</accession>
<gene>
    <name evidence="3" type="ORF">GGX14DRAFT_561766</name>
</gene>
<feature type="domain" description="KOW" evidence="2">
    <location>
        <begin position="608"/>
        <end position="635"/>
    </location>
</feature>
<dbReference type="AlphaFoldDB" id="A0AAD6VV00"/>
<dbReference type="SUPFAM" id="SSF50104">
    <property type="entry name" value="Translation proteins SH3-like domain"/>
    <property type="match status" value="1"/>
</dbReference>
<dbReference type="InterPro" id="IPR008991">
    <property type="entry name" value="Translation_prot_SH3-like_sf"/>
</dbReference>
<feature type="compositionally biased region" description="Acidic residues" evidence="1">
    <location>
        <begin position="111"/>
        <end position="127"/>
    </location>
</feature>
<evidence type="ECO:0000313" key="3">
    <source>
        <dbReference type="EMBL" id="KAJ7217241.1"/>
    </source>
</evidence>
<feature type="domain" description="KOW" evidence="2">
    <location>
        <begin position="450"/>
        <end position="477"/>
    </location>
</feature>
<dbReference type="InterPro" id="IPR005824">
    <property type="entry name" value="KOW"/>
</dbReference>
<sequence>MHDDPMPHHNDSTRDTLGNEGIDLPHNADGSPEERGRLGMQELLQQLDASVHRPPTPLFFSDDEDEPSPSPADVPSPSRASRSRTRSPPRKRVRRHGAARVYLDTEAQVADQDEDSDGSDDMGDFIDDEPRHIYPATQQRRYALGADEEARLREAEAQRLQDIAAKYDELARAERATSSRLPFGFADNSPPVGVSRYEIGAAEPIAPRIPTGPLWAGIYTIITPENMELNLVLYLMGIKSTSCIISAGTHGPGSRFVFVEATDVWQVQRAVEDWSRQRWPNSRMKRKDMIPVRVPDLECFSLIIPPGDPNCYHPFALPFDRFARVQSKTLGGLYYNDLAFVEPCNIELWVVPRIQYEPGLGPQILRPNRQLFDRDHFTLKLPDEKLDIIGNRYAARWGSRLFDIRSGLERLPYKLKHSTLDVVPTDDELALFTATGAPELLQVFQGRTCALQEGDLVIVLRGPLSCKVGHIVGLFDKKLAGKRVRIAVVLPAPTDTRTGELAPVDKACPPNRPTGKKPKLVIPDGAFMVPVFCIRLHFLAVRRPAPTVGDRIVVVAGDAYVDGVSTSGAYRGVSARVTECPTPDIVRFQASKPEPHDVEVEVRHVRLDFQCGDTVRITRGEHEGDIGFIVGVHSGGIVDFYACNQTQKLTAVHESYEPLLSRKPELALAATFTYDNRSSQEAPTYKIPTTHLAFVPIDNAGFIYSASGDWRGQSMIQSAREAASFVDRIRNEMERDLMRTGQWVIGKFVRIIGKHSQKGYFGMVKGYHRKPTPATTEDSRVSSGPIAHENRERALYDDVVLSVQLEMSLILTEVTFHDVVERDSGLPLHKDMVFREFARRKVTDQKPPPLEEPSGFALEQEELSVTEVRELTEPDPVVAMYGHPPDIGEANGHWLLHHNLTFKRIDVQVASLDDLHKLATQHTKLERKINNKTLQQAGTVGWLVPLSRTLGEEDLGINTLDFRAAPAVAAKMPIPALRPYRRTPKDPITKVDACISAVATRVIIIGPDVKGSKDRIGEYAETVPETTQHGSRIVKVRFAWQRDEEGRDVQLQAVYHLQCLCLARNVDLPSTLKTNFDAKMPVGNTGWPRVS</sequence>
<proteinExistence type="predicted"/>
<evidence type="ECO:0000259" key="2">
    <source>
        <dbReference type="SMART" id="SM00739"/>
    </source>
</evidence>
<reference evidence="3" key="1">
    <citation type="submission" date="2023-03" db="EMBL/GenBank/DDBJ databases">
        <title>Massive genome expansion in bonnet fungi (Mycena s.s.) driven by repeated elements and novel gene families across ecological guilds.</title>
        <authorList>
            <consortium name="Lawrence Berkeley National Laboratory"/>
            <person name="Harder C.B."/>
            <person name="Miyauchi S."/>
            <person name="Viragh M."/>
            <person name="Kuo A."/>
            <person name="Thoen E."/>
            <person name="Andreopoulos B."/>
            <person name="Lu D."/>
            <person name="Skrede I."/>
            <person name="Drula E."/>
            <person name="Henrissat B."/>
            <person name="Morin E."/>
            <person name="Kohler A."/>
            <person name="Barry K."/>
            <person name="LaButti K."/>
            <person name="Morin E."/>
            <person name="Salamov A."/>
            <person name="Lipzen A."/>
            <person name="Mereny Z."/>
            <person name="Hegedus B."/>
            <person name="Baldrian P."/>
            <person name="Stursova M."/>
            <person name="Weitz H."/>
            <person name="Taylor A."/>
            <person name="Grigoriev I.V."/>
            <person name="Nagy L.G."/>
            <person name="Martin F."/>
            <person name="Kauserud H."/>
        </authorList>
    </citation>
    <scope>NUCLEOTIDE SEQUENCE</scope>
    <source>
        <strain evidence="3">9144</strain>
    </source>
</reference>
<comment type="caution">
    <text evidence="3">The sequence shown here is derived from an EMBL/GenBank/DDBJ whole genome shotgun (WGS) entry which is preliminary data.</text>
</comment>
<dbReference type="EMBL" id="JARJCW010000014">
    <property type="protein sequence ID" value="KAJ7217241.1"/>
    <property type="molecule type" value="Genomic_DNA"/>
</dbReference>
<feature type="region of interest" description="Disordered" evidence="1">
    <location>
        <begin position="1"/>
        <end position="129"/>
    </location>
</feature>
<feature type="compositionally biased region" description="Basic and acidic residues" evidence="1">
    <location>
        <begin position="1"/>
        <end position="14"/>
    </location>
</feature>
<name>A0AAD6VV00_9AGAR</name>
<dbReference type="SMART" id="SM00739">
    <property type="entry name" value="KOW"/>
    <property type="match status" value="2"/>
</dbReference>
<feature type="compositionally biased region" description="Basic residues" evidence="1">
    <location>
        <begin position="81"/>
        <end position="98"/>
    </location>
</feature>